<feature type="transmembrane region" description="Helical" evidence="10">
    <location>
        <begin position="70"/>
        <end position="88"/>
    </location>
</feature>
<comment type="subcellular location">
    <subcellularLocation>
        <location evidence="1">Cell membrane</location>
        <topology evidence="1">Multi-pass membrane protein</topology>
    </subcellularLocation>
    <subcellularLocation>
        <location evidence="8">Membrane</location>
        <topology evidence="8">Multi-pass membrane protein</topology>
    </subcellularLocation>
</comment>
<evidence type="ECO:0000256" key="6">
    <source>
        <dbReference type="ARBA" id="ARBA00022989"/>
    </source>
</evidence>
<evidence type="ECO:0000256" key="10">
    <source>
        <dbReference type="SAM" id="Phobius"/>
    </source>
</evidence>
<dbReference type="EMBL" id="CP134536">
    <property type="protein sequence ID" value="WNH11274.1"/>
    <property type="molecule type" value="Genomic_DNA"/>
</dbReference>
<gene>
    <name evidence="13" type="ORF">RHP49_10155</name>
    <name evidence="12" type="ORF">RHP51_00380</name>
</gene>
<feature type="compositionally biased region" description="Basic and acidic residues" evidence="9">
    <location>
        <begin position="500"/>
        <end position="510"/>
    </location>
</feature>
<evidence type="ECO:0000256" key="2">
    <source>
        <dbReference type="ARBA" id="ARBA00022448"/>
    </source>
</evidence>
<feature type="transmembrane region" description="Helical" evidence="10">
    <location>
        <begin position="470"/>
        <end position="489"/>
    </location>
</feature>
<dbReference type="CDD" id="cd17346">
    <property type="entry name" value="MFS_DtpA_like"/>
    <property type="match status" value="1"/>
</dbReference>
<keyword evidence="2 8" id="KW-0813">Transport</keyword>
<dbReference type="InterPro" id="IPR018456">
    <property type="entry name" value="PTR2_symporter_CS"/>
</dbReference>
<feature type="transmembrane region" description="Helical" evidence="10">
    <location>
        <begin position="158"/>
        <end position="180"/>
    </location>
</feature>
<proteinExistence type="inferred from homology"/>
<keyword evidence="3" id="KW-1003">Cell membrane</keyword>
<evidence type="ECO:0000256" key="3">
    <source>
        <dbReference type="ARBA" id="ARBA00022475"/>
    </source>
</evidence>
<sequence>MSDTILKPHQRELFGQPIGLYILFLTEMWERFSYYGMRALLVLYMTTSTLGDDARGAGLGWTSKEALALYGWYTMLVYVMSIPGGMIADKLIGQKKAVLLGAVVLCIGHGVLVLTDIWAFYTGLGLVILGVGLLKPNISTMVGGLYKEGDIRRDKGFSIFYIGINLGSLLATMIVGGVVAKWGWHAGFGLAGIVMVLGLINYIGGQKYLEQVGNFVSSTGNENEVSYGKLYSKLFSSPKQLLIAIILLVASIFGWYKMDWGYGMLFIFLTAIAALLMMIYKELETQVYKDRFMVLLLSFIMVIIFWGAFEQAGGLMNLYTDTKTNRNFFGLFEIPTVMYQSLNAGFIILFATLVASIWAKRKLKGSEASSLFKMALGIIIMGFGFLFMVFAAIQFEKSGTSSMIWLVLAYFFHTIGELCISPVALSFITKLAPVKYASLMMGVYFAATGLGNKVAGIVGESATDYGEYTIFLGILIFTMIIGALFILILKPLKRLTHKAEDNEREMHSDEAEGFELADN</sequence>
<evidence type="ECO:0000313" key="14">
    <source>
        <dbReference type="Proteomes" id="UP001302806"/>
    </source>
</evidence>
<evidence type="ECO:0000256" key="7">
    <source>
        <dbReference type="ARBA" id="ARBA00023136"/>
    </source>
</evidence>
<protein>
    <submittedName>
        <fullName evidence="12">Peptide MFS transporter</fullName>
    </submittedName>
</protein>
<evidence type="ECO:0000313" key="15">
    <source>
        <dbReference type="Proteomes" id="UP001303407"/>
    </source>
</evidence>
<dbReference type="InterPro" id="IPR050171">
    <property type="entry name" value="MFS_Transporters"/>
</dbReference>
<dbReference type="Proteomes" id="UP001302806">
    <property type="component" value="Chromosome"/>
</dbReference>
<evidence type="ECO:0000256" key="4">
    <source>
        <dbReference type="ARBA" id="ARBA00022692"/>
    </source>
</evidence>
<organism evidence="12 14">
    <name type="scientific">Thalassobellus suaedae</name>
    <dbReference type="NCBI Taxonomy" id="3074124"/>
    <lineage>
        <taxon>Bacteria</taxon>
        <taxon>Pseudomonadati</taxon>
        <taxon>Bacteroidota</taxon>
        <taxon>Flavobacteriia</taxon>
        <taxon>Flavobacteriales</taxon>
        <taxon>Flavobacteriaceae</taxon>
        <taxon>Thalassobellus</taxon>
    </lineage>
</organism>
<dbReference type="PROSITE" id="PS01023">
    <property type="entry name" value="PTR2_2"/>
    <property type="match status" value="1"/>
</dbReference>
<evidence type="ECO:0000313" key="12">
    <source>
        <dbReference type="EMBL" id="WNH09253.1"/>
    </source>
</evidence>
<feature type="transmembrane region" description="Helical" evidence="10">
    <location>
        <begin position="240"/>
        <end position="256"/>
    </location>
</feature>
<dbReference type="PANTHER" id="PTHR23517:SF15">
    <property type="entry name" value="PROTON-DEPENDENT OLIGOPEPTIDE FAMILY TRANSPORT PROTEIN"/>
    <property type="match status" value="1"/>
</dbReference>
<accession>A0ABY9XTH5</accession>
<feature type="transmembrane region" description="Helical" evidence="10">
    <location>
        <begin position="439"/>
        <end position="458"/>
    </location>
</feature>
<feature type="transmembrane region" description="Helical" evidence="10">
    <location>
        <begin position="186"/>
        <end position="204"/>
    </location>
</feature>
<keyword evidence="15" id="KW-1185">Reference proteome</keyword>
<feature type="transmembrane region" description="Helical" evidence="10">
    <location>
        <begin position="97"/>
        <end position="121"/>
    </location>
</feature>
<dbReference type="NCBIfam" id="TIGR00924">
    <property type="entry name" value="yjdL_sub1_fam"/>
    <property type="match status" value="1"/>
</dbReference>
<keyword evidence="4 8" id="KW-0812">Transmembrane</keyword>
<dbReference type="EMBL" id="CP134537">
    <property type="protein sequence ID" value="WNH09253.1"/>
    <property type="molecule type" value="Genomic_DNA"/>
</dbReference>
<feature type="transmembrane region" description="Helical" evidence="10">
    <location>
        <begin position="127"/>
        <end position="146"/>
    </location>
</feature>
<feature type="region of interest" description="Disordered" evidence="9">
    <location>
        <begin position="500"/>
        <end position="519"/>
    </location>
</feature>
<dbReference type="Pfam" id="PF00854">
    <property type="entry name" value="PTR2"/>
    <property type="match status" value="1"/>
</dbReference>
<evidence type="ECO:0000313" key="13">
    <source>
        <dbReference type="EMBL" id="WNH11274.1"/>
    </source>
</evidence>
<keyword evidence="7 10" id="KW-0472">Membrane</keyword>
<dbReference type="Proteomes" id="UP001303407">
    <property type="component" value="Chromosome"/>
</dbReference>
<feature type="transmembrane region" description="Helical" evidence="10">
    <location>
        <begin position="292"/>
        <end position="309"/>
    </location>
</feature>
<feature type="transmembrane region" description="Helical" evidence="10">
    <location>
        <begin position="371"/>
        <end position="393"/>
    </location>
</feature>
<dbReference type="SUPFAM" id="SSF103473">
    <property type="entry name" value="MFS general substrate transporter"/>
    <property type="match status" value="2"/>
</dbReference>
<dbReference type="RefSeq" id="WP_415861250.1">
    <property type="nucleotide sequence ID" value="NZ_CP134536.1"/>
</dbReference>
<evidence type="ECO:0000259" key="11">
    <source>
        <dbReference type="PROSITE" id="PS50850"/>
    </source>
</evidence>
<feature type="transmembrane region" description="Helical" evidence="10">
    <location>
        <begin position="32"/>
        <end position="50"/>
    </location>
</feature>
<dbReference type="InterPro" id="IPR005279">
    <property type="entry name" value="Dipep/tripep_permease"/>
</dbReference>
<feature type="domain" description="Major facilitator superfamily (MFS) profile" evidence="11">
    <location>
        <begin position="19"/>
        <end position="494"/>
    </location>
</feature>
<name>A0ABY9XTH5_9FLAO</name>
<dbReference type="PANTHER" id="PTHR23517">
    <property type="entry name" value="RESISTANCE PROTEIN MDTM, PUTATIVE-RELATED-RELATED"/>
    <property type="match status" value="1"/>
</dbReference>
<evidence type="ECO:0000256" key="9">
    <source>
        <dbReference type="SAM" id="MobiDB-lite"/>
    </source>
</evidence>
<reference evidence="14 15" key="1">
    <citation type="submission" date="2023-09" db="EMBL/GenBank/DDBJ databases">
        <title>Thalassobella suaedae gen. nov., sp. nov., a marine bacterium of the family Flavobacteriaceae isolated from a halophyte Suaeda japonica.</title>
        <authorList>
            <person name="Lee S.Y."/>
            <person name="Hwang C.Y."/>
        </authorList>
    </citation>
    <scope>NUCLEOTIDE SEQUENCE [LARGE SCALE GENOMIC DNA]</scope>
    <source>
        <strain evidence="13 15">HL-DH10</strain>
        <strain evidence="12 14">HL-DH14</strain>
    </source>
</reference>
<feature type="transmembrane region" description="Helical" evidence="10">
    <location>
        <begin position="337"/>
        <end position="359"/>
    </location>
</feature>
<comment type="similarity">
    <text evidence="8">Belongs to the major facilitator superfamily. Proton-dependent oligopeptide transporter (POT/PTR) (TC 2.A.17) family.</text>
</comment>
<dbReference type="Gene3D" id="1.20.1250.20">
    <property type="entry name" value="MFS general substrate transporter like domains"/>
    <property type="match status" value="1"/>
</dbReference>
<evidence type="ECO:0000256" key="1">
    <source>
        <dbReference type="ARBA" id="ARBA00004651"/>
    </source>
</evidence>
<keyword evidence="5" id="KW-0571">Peptide transport</keyword>
<dbReference type="InterPro" id="IPR020846">
    <property type="entry name" value="MFS_dom"/>
</dbReference>
<feature type="transmembrane region" description="Helical" evidence="10">
    <location>
        <begin position="405"/>
        <end position="427"/>
    </location>
</feature>
<dbReference type="InterPro" id="IPR036259">
    <property type="entry name" value="MFS_trans_sf"/>
</dbReference>
<dbReference type="InterPro" id="IPR000109">
    <property type="entry name" value="POT_fam"/>
</dbReference>
<keyword evidence="6 10" id="KW-1133">Transmembrane helix</keyword>
<dbReference type="PROSITE" id="PS01022">
    <property type="entry name" value="PTR2_1"/>
    <property type="match status" value="1"/>
</dbReference>
<evidence type="ECO:0000256" key="8">
    <source>
        <dbReference type="RuleBase" id="RU003755"/>
    </source>
</evidence>
<dbReference type="PROSITE" id="PS50850">
    <property type="entry name" value="MFS"/>
    <property type="match status" value="1"/>
</dbReference>
<keyword evidence="5" id="KW-0653">Protein transport</keyword>
<feature type="transmembrane region" description="Helical" evidence="10">
    <location>
        <begin position="262"/>
        <end position="280"/>
    </location>
</feature>
<evidence type="ECO:0000256" key="5">
    <source>
        <dbReference type="ARBA" id="ARBA00022856"/>
    </source>
</evidence>